<dbReference type="InterPro" id="IPR004090">
    <property type="entry name" value="Chemotax_Me-accpt_rcpt"/>
</dbReference>
<dbReference type="Proteomes" id="UP000198619">
    <property type="component" value="Unassembled WGS sequence"/>
</dbReference>
<dbReference type="SUPFAM" id="SSF103190">
    <property type="entry name" value="Sensory domain-like"/>
    <property type="match status" value="1"/>
</dbReference>
<dbReference type="Pfam" id="PF00015">
    <property type="entry name" value="MCPsignal"/>
    <property type="match status" value="1"/>
</dbReference>
<dbReference type="SUPFAM" id="SSF58104">
    <property type="entry name" value="Methyl-accepting chemotaxis protein (MCP) signaling domain"/>
    <property type="match status" value="1"/>
</dbReference>
<dbReference type="GO" id="GO:0005886">
    <property type="term" value="C:plasma membrane"/>
    <property type="evidence" value="ECO:0007669"/>
    <property type="project" value="UniProtKB-SubCell"/>
</dbReference>
<dbReference type="Pfam" id="PF17203">
    <property type="entry name" value="sCache_3_2"/>
    <property type="match status" value="1"/>
</dbReference>
<dbReference type="GO" id="GO:0004888">
    <property type="term" value="F:transmembrane signaling receptor activity"/>
    <property type="evidence" value="ECO:0007669"/>
    <property type="project" value="InterPro"/>
</dbReference>
<dbReference type="Gene3D" id="1.10.287.950">
    <property type="entry name" value="Methyl-accepting chemotaxis protein"/>
    <property type="match status" value="1"/>
</dbReference>
<keyword evidence="9" id="KW-0175">Coiled coil</keyword>
<dbReference type="InterPro" id="IPR033463">
    <property type="entry name" value="sCache_3"/>
</dbReference>
<reference evidence="13 14" key="1">
    <citation type="submission" date="2016-10" db="EMBL/GenBank/DDBJ databases">
        <authorList>
            <person name="de Groot N.N."/>
        </authorList>
    </citation>
    <scope>NUCLEOTIDE SEQUENCE [LARGE SCALE GENOMIC DNA]</scope>
    <source>
        <strain evidence="13 14">DSM 12271</strain>
    </source>
</reference>
<evidence type="ECO:0000256" key="9">
    <source>
        <dbReference type="SAM" id="Coils"/>
    </source>
</evidence>
<feature type="coiled-coil region" evidence="9">
    <location>
        <begin position="350"/>
        <end position="377"/>
    </location>
</feature>
<evidence type="ECO:0000259" key="12">
    <source>
        <dbReference type="PROSITE" id="PS50885"/>
    </source>
</evidence>
<dbReference type="InterPro" id="IPR003660">
    <property type="entry name" value="HAMP_dom"/>
</dbReference>
<dbReference type="GO" id="GO:0007165">
    <property type="term" value="P:signal transduction"/>
    <property type="evidence" value="ECO:0007669"/>
    <property type="project" value="UniProtKB-KW"/>
</dbReference>
<evidence type="ECO:0000256" key="7">
    <source>
        <dbReference type="ARBA" id="ARBA00029447"/>
    </source>
</evidence>
<feature type="domain" description="Methyl-accepting transducer" evidence="11">
    <location>
        <begin position="276"/>
        <end position="526"/>
    </location>
</feature>
<name>A0A1I0WTJ0_9CLOT</name>
<evidence type="ECO:0000313" key="13">
    <source>
        <dbReference type="EMBL" id="SFA91273.1"/>
    </source>
</evidence>
<dbReference type="PANTHER" id="PTHR32089:SF112">
    <property type="entry name" value="LYSOZYME-LIKE PROTEIN-RELATED"/>
    <property type="match status" value="1"/>
</dbReference>
<evidence type="ECO:0000256" key="1">
    <source>
        <dbReference type="ARBA" id="ARBA00004651"/>
    </source>
</evidence>
<dbReference type="PROSITE" id="PS50111">
    <property type="entry name" value="CHEMOTAXIS_TRANSDUC_2"/>
    <property type="match status" value="1"/>
</dbReference>
<evidence type="ECO:0000313" key="14">
    <source>
        <dbReference type="Proteomes" id="UP000198619"/>
    </source>
</evidence>
<dbReference type="PROSITE" id="PS50885">
    <property type="entry name" value="HAMP"/>
    <property type="match status" value="1"/>
</dbReference>
<dbReference type="Gene3D" id="1.10.8.500">
    <property type="entry name" value="HAMP domain in histidine kinase"/>
    <property type="match status" value="1"/>
</dbReference>
<keyword evidence="4 10" id="KW-1133">Transmembrane helix</keyword>
<dbReference type="RefSeq" id="WP_090039368.1">
    <property type="nucleotide sequence ID" value="NZ_FOKI01000006.1"/>
</dbReference>
<evidence type="ECO:0000256" key="8">
    <source>
        <dbReference type="PROSITE-ProRule" id="PRU00284"/>
    </source>
</evidence>
<comment type="subcellular location">
    <subcellularLocation>
        <location evidence="1">Cell membrane</location>
        <topology evidence="1">Multi-pass membrane protein</topology>
    </subcellularLocation>
</comment>
<proteinExistence type="inferred from homology"/>
<dbReference type="OrthoDB" id="369336at2"/>
<dbReference type="PRINTS" id="PR00260">
    <property type="entry name" value="CHEMTRNSDUCR"/>
</dbReference>
<comment type="similarity">
    <text evidence="7">Belongs to the methyl-accepting chemotaxis (MCP) protein family.</text>
</comment>
<evidence type="ECO:0000256" key="5">
    <source>
        <dbReference type="ARBA" id="ARBA00023136"/>
    </source>
</evidence>
<dbReference type="InterPro" id="IPR029151">
    <property type="entry name" value="Sensor-like_sf"/>
</dbReference>
<keyword evidence="14" id="KW-1185">Reference proteome</keyword>
<gene>
    <name evidence="13" type="ORF">SAMN04488528_10063</name>
</gene>
<organism evidence="13 14">
    <name type="scientific">Clostridium frigidicarnis</name>
    <dbReference type="NCBI Taxonomy" id="84698"/>
    <lineage>
        <taxon>Bacteria</taxon>
        <taxon>Bacillati</taxon>
        <taxon>Bacillota</taxon>
        <taxon>Clostridia</taxon>
        <taxon>Eubacteriales</taxon>
        <taxon>Clostridiaceae</taxon>
        <taxon>Clostridium</taxon>
    </lineage>
</organism>
<evidence type="ECO:0000256" key="2">
    <source>
        <dbReference type="ARBA" id="ARBA00022475"/>
    </source>
</evidence>
<keyword evidence="6 8" id="KW-0807">Transducer</keyword>
<dbReference type="Gene3D" id="3.30.450.20">
    <property type="entry name" value="PAS domain"/>
    <property type="match status" value="1"/>
</dbReference>
<dbReference type="InterPro" id="IPR004089">
    <property type="entry name" value="MCPsignal_dom"/>
</dbReference>
<evidence type="ECO:0000256" key="3">
    <source>
        <dbReference type="ARBA" id="ARBA00022692"/>
    </source>
</evidence>
<accession>A0A1I0WTJ0</accession>
<dbReference type="SMART" id="SM00283">
    <property type="entry name" value="MA"/>
    <property type="match status" value="1"/>
</dbReference>
<evidence type="ECO:0000256" key="10">
    <source>
        <dbReference type="SAM" id="Phobius"/>
    </source>
</evidence>
<sequence>MKNQVNKIKNKSIKRVLILSVLLITFIILLINTVVTTLLINTNMKEVLIEKAEDQVYEISKQAEFILNSSDNVVEDLQKLVDEKKDQKGIVYAVVINKDEVKAIVHSNKDKLNKTYKDDYTIEGATKGTKQHTRFFAEVEGIWTYDIMRPIYKNGNLYGTMDVGIEESGINSIVTKIVLYQILISIISFIVIGLILGAIIGKIINPLKDLSLLVEKTANLDLSNSEEDNNIVNRKDEIGVMAEALFKMRGIFRDVIAHIKESMENVNDAAENLTAFVEENAASSNEITCSIEEMVKSTEISVSEIDNGMEEEENLSENIESVTKGIHDIVDRTNNMNNLSQRGFTTSMELAKWSEKNKEATNNLNEIIGQVDKSSKEISSIVNIITEIANQTNLLALNASIEAARAGDAGKGFSVVASSIRKLSEQTSSATEDIKKKIEAIQTVSKHAVNEICESIDVAENNIKYSKENNSIFGDIKNVLEEILHMSEEIKTYTNTMKQGKDSLSNTFEQISESVEEISQGSEQILRNSEEQLDSTQEVVGYSETLKALSESLKMEIDKFNL</sequence>
<protein>
    <submittedName>
        <fullName evidence="13">Methyl-accepting chemotaxis protein</fullName>
    </submittedName>
</protein>
<feature type="domain" description="HAMP" evidence="12">
    <location>
        <begin position="201"/>
        <end position="257"/>
    </location>
</feature>
<evidence type="ECO:0000256" key="4">
    <source>
        <dbReference type="ARBA" id="ARBA00022989"/>
    </source>
</evidence>
<dbReference type="PANTHER" id="PTHR32089">
    <property type="entry name" value="METHYL-ACCEPTING CHEMOTAXIS PROTEIN MCPB"/>
    <property type="match status" value="1"/>
</dbReference>
<keyword evidence="2" id="KW-1003">Cell membrane</keyword>
<dbReference type="AlphaFoldDB" id="A0A1I0WTJ0"/>
<keyword evidence="5 10" id="KW-0472">Membrane</keyword>
<dbReference type="EMBL" id="FOKI01000006">
    <property type="protein sequence ID" value="SFA91273.1"/>
    <property type="molecule type" value="Genomic_DNA"/>
</dbReference>
<evidence type="ECO:0000259" key="11">
    <source>
        <dbReference type="PROSITE" id="PS50111"/>
    </source>
</evidence>
<feature type="transmembrane region" description="Helical" evidence="10">
    <location>
        <begin position="178"/>
        <end position="200"/>
    </location>
</feature>
<dbReference type="STRING" id="84698.SAMN04488528_10063"/>
<dbReference type="GO" id="GO:0006935">
    <property type="term" value="P:chemotaxis"/>
    <property type="evidence" value="ECO:0007669"/>
    <property type="project" value="InterPro"/>
</dbReference>
<keyword evidence="3 10" id="KW-0812">Transmembrane</keyword>
<feature type="transmembrane region" description="Helical" evidence="10">
    <location>
        <begin position="16"/>
        <end position="40"/>
    </location>
</feature>
<evidence type="ECO:0000256" key="6">
    <source>
        <dbReference type="ARBA" id="ARBA00023224"/>
    </source>
</evidence>